<comment type="caution">
    <text evidence="8">The sequence shown here is derived from an EMBL/GenBank/DDBJ whole genome shotgun (WGS) entry which is preliminary data.</text>
</comment>
<dbReference type="PROSITE" id="PS50110">
    <property type="entry name" value="RESPONSE_REGULATORY"/>
    <property type="match status" value="1"/>
</dbReference>
<keyword evidence="2" id="KW-0902">Two-component regulatory system</keyword>
<dbReference type="InterPro" id="IPR001789">
    <property type="entry name" value="Sig_transdc_resp-reg_receiver"/>
</dbReference>
<sequence>MPKKVLVADDQIHIRKIIAAKISKAGYTVITAEDGQEAVDMAKAEKPDLIIMDIMMPRMNGIDAIKILKQDPDMTNIHILVLTAMESGDKEMEFANIGINDNDIITKPFSPKELLDIINARIGEE</sequence>
<reference evidence="8 9" key="1">
    <citation type="journal article" date="2016" name="Environ. Microbiol.">
        <title>Genomic resolution of a cold subsurface aquifer community provides metabolic insights for novel microbes adapted to high CO concentrations.</title>
        <authorList>
            <person name="Probst A.J."/>
            <person name="Castelle C.J."/>
            <person name="Singh A."/>
            <person name="Brown C.T."/>
            <person name="Anantharaman K."/>
            <person name="Sharon I."/>
            <person name="Hug L.A."/>
            <person name="Burstein D."/>
            <person name="Emerson J.B."/>
            <person name="Thomas B.C."/>
            <person name="Banfield J.F."/>
        </authorList>
    </citation>
    <scope>NUCLEOTIDE SEQUENCE [LARGE SCALE GENOMIC DNA]</scope>
    <source>
        <strain evidence="8">CG2_30_40_21</strain>
    </source>
</reference>
<dbReference type="CDD" id="cd17546">
    <property type="entry name" value="REC_hyHK_CKI1_RcsC-like"/>
    <property type="match status" value="1"/>
</dbReference>
<keyword evidence="5" id="KW-0804">Transcription</keyword>
<dbReference type="Proteomes" id="UP000183085">
    <property type="component" value="Unassembled WGS sequence"/>
</dbReference>
<organism evidence="8 9">
    <name type="scientific">Candidatus Desantisbacteria bacterium CG2_30_40_21</name>
    <dbReference type="NCBI Taxonomy" id="1817895"/>
    <lineage>
        <taxon>Bacteria</taxon>
        <taxon>Candidatus Desantisiibacteriota</taxon>
    </lineage>
</organism>
<dbReference type="PANTHER" id="PTHR44591">
    <property type="entry name" value="STRESS RESPONSE REGULATOR PROTEIN 1"/>
    <property type="match status" value="1"/>
</dbReference>
<dbReference type="STRING" id="1817895.AUJ95_05055"/>
<evidence type="ECO:0000256" key="3">
    <source>
        <dbReference type="ARBA" id="ARBA00023015"/>
    </source>
</evidence>
<dbReference type="AlphaFoldDB" id="A0A1J5E5T6"/>
<evidence type="ECO:0000259" key="7">
    <source>
        <dbReference type="PROSITE" id="PS50110"/>
    </source>
</evidence>
<dbReference type="EMBL" id="MNYI01000133">
    <property type="protein sequence ID" value="OIP39962.1"/>
    <property type="molecule type" value="Genomic_DNA"/>
</dbReference>
<name>A0A1J5E5T6_9BACT</name>
<evidence type="ECO:0000256" key="1">
    <source>
        <dbReference type="ARBA" id="ARBA00022553"/>
    </source>
</evidence>
<evidence type="ECO:0000313" key="8">
    <source>
        <dbReference type="EMBL" id="OIP39962.1"/>
    </source>
</evidence>
<feature type="domain" description="Response regulatory" evidence="7">
    <location>
        <begin position="4"/>
        <end position="122"/>
    </location>
</feature>
<dbReference type="SMART" id="SM00448">
    <property type="entry name" value="REC"/>
    <property type="match status" value="1"/>
</dbReference>
<dbReference type="GO" id="GO:0003677">
    <property type="term" value="F:DNA binding"/>
    <property type="evidence" value="ECO:0007669"/>
    <property type="project" value="UniProtKB-KW"/>
</dbReference>
<dbReference type="InterPro" id="IPR050595">
    <property type="entry name" value="Bact_response_regulator"/>
</dbReference>
<dbReference type="FunFam" id="3.40.50.2300:FF:000001">
    <property type="entry name" value="DNA-binding response regulator PhoB"/>
    <property type="match status" value="1"/>
</dbReference>
<evidence type="ECO:0000256" key="5">
    <source>
        <dbReference type="ARBA" id="ARBA00023163"/>
    </source>
</evidence>
<gene>
    <name evidence="8" type="ORF">AUJ95_05055</name>
</gene>
<protein>
    <recommendedName>
        <fullName evidence="7">Response regulatory domain-containing protein</fullName>
    </recommendedName>
</protein>
<dbReference type="GO" id="GO:0000160">
    <property type="term" value="P:phosphorelay signal transduction system"/>
    <property type="evidence" value="ECO:0007669"/>
    <property type="project" value="UniProtKB-KW"/>
</dbReference>
<dbReference type="Pfam" id="PF00072">
    <property type="entry name" value="Response_reg"/>
    <property type="match status" value="1"/>
</dbReference>
<dbReference type="Gene3D" id="3.40.50.2300">
    <property type="match status" value="1"/>
</dbReference>
<keyword evidence="4" id="KW-0238">DNA-binding</keyword>
<keyword evidence="3" id="KW-0805">Transcription regulation</keyword>
<dbReference type="InterPro" id="IPR011006">
    <property type="entry name" value="CheY-like_superfamily"/>
</dbReference>
<proteinExistence type="predicted"/>
<evidence type="ECO:0000313" key="9">
    <source>
        <dbReference type="Proteomes" id="UP000183085"/>
    </source>
</evidence>
<evidence type="ECO:0000256" key="2">
    <source>
        <dbReference type="ARBA" id="ARBA00023012"/>
    </source>
</evidence>
<keyword evidence="1 6" id="KW-0597">Phosphoprotein</keyword>
<dbReference type="SUPFAM" id="SSF52172">
    <property type="entry name" value="CheY-like"/>
    <property type="match status" value="1"/>
</dbReference>
<evidence type="ECO:0000256" key="6">
    <source>
        <dbReference type="PROSITE-ProRule" id="PRU00169"/>
    </source>
</evidence>
<evidence type="ECO:0000256" key="4">
    <source>
        <dbReference type="ARBA" id="ARBA00023125"/>
    </source>
</evidence>
<accession>A0A1J5E5T6</accession>
<feature type="modified residue" description="4-aspartylphosphate" evidence="6">
    <location>
        <position position="53"/>
    </location>
</feature>
<dbReference type="PANTHER" id="PTHR44591:SF3">
    <property type="entry name" value="RESPONSE REGULATORY DOMAIN-CONTAINING PROTEIN"/>
    <property type="match status" value="1"/>
</dbReference>